<protein>
    <submittedName>
        <fullName evidence="4">4'-phosphopantetheinyl transferase</fullName>
    </submittedName>
</protein>
<dbReference type="AlphaFoldDB" id="A0A1M5W1F2"/>
<sequence>MSASFNLEEIMEGTAQDRACRVTSIGSDELPAAITLWRIDLDLQADIPEDMLGRLDAAELNRAARYQQHADRVRFTITRVVLKHALSRVAPGTDPREIHLDADCRDKPLWKGQPIEFNVTHSGKQAYVAVSRFGRVGVDVEEQRADFDYEEVCATVFTGKELHALSEIPPSHRRRGFYDCWVRKEAVLKATGLGITQCLQDFSTVRGACDRWRIEVSECADSSTAAMLRSLSISMLDAGPKYSAAIAFDMQPKA</sequence>
<dbReference type="GO" id="GO:0000287">
    <property type="term" value="F:magnesium ion binding"/>
    <property type="evidence" value="ECO:0007669"/>
    <property type="project" value="InterPro"/>
</dbReference>
<dbReference type="InterPro" id="IPR037143">
    <property type="entry name" value="4-PPantetheinyl_Trfase_dom_sf"/>
</dbReference>
<dbReference type="InterPro" id="IPR050559">
    <property type="entry name" value="P-Pant_transferase_sf"/>
</dbReference>
<reference evidence="4 5" key="1">
    <citation type="submission" date="2016-11" db="EMBL/GenBank/DDBJ databases">
        <authorList>
            <person name="Jaros S."/>
            <person name="Januszkiewicz K."/>
            <person name="Wedrychowicz H."/>
        </authorList>
    </citation>
    <scope>NUCLEOTIDE SEQUENCE [LARGE SCALE GENOMIC DNA]</scope>
    <source>
        <strain evidence="4 5">CGMCC 1.10190</strain>
    </source>
</reference>
<dbReference type="GO" id="GO:0008897">
    <property type="term" value="F:holo-[acyl-carrier-protein] synthase activity"/>
    <property type="evidence" value="ECO:0007669"/>
    <property type="project" value="InterPro"/>
</dbReference>
<dbReference type="OrthoDB" id="9808281at2"/>
<gene>
    <name evidence="4" type="ORF">SAMN04488135_10542</name>
</gene>
<evidence type="ECO:0000259" key="3">
    <source>
        <dbReference type="Pfam" id="PF01648"/>
    </source>
</evidence>
<evidence type="ECO:0000256" key="1">
    <source>
        <dbReference type="ARBA" id="ARBA00010990"/>
    </source>
</evidence>
<dbReference type="RefSeq" id="WP_073103160.1">
    <property type="nucleotide sequence ID" value="NZ_FQXE01000005.1"/>
</dbReference>
<evidence type="ECO:0000313" key="4">
    <source>
        <dbReference type="EMBL" id="SHH81258.1"/>
    </source>
</evidence>
<dbReference type="GO" id="GO:0005829">
    <property type="term" value="C:cytosol"/>
    <property type="evidence" value="ECO:0007669"/>
    <property type="project" value="TreeGrafter"/>
</dbReference>
<dbReference type="EMBL" id="FQXE01000005">
    <property type="protein sequence ID" value="SHH81258.1"/>
    <property type="molecule type" value="Genomic_DNA"/>
</dbReference>
<dbReference type="Pfam" id="PF01648">
    <property type="entry name" value="ACPS"/>
    <property type="match status" value="1"/>
</dbReference>
<dbReference type="PANTHER" id="PTHR12215">
    <property type="entry name" value="PHOSPHOPANTETHEINE TRANSFERASE"/>
    <property type="match status" value="1"/>
</dbReference>
<evidence type="ECO:0000256" key="2">
    <source>
        <dbReference type="ARBA" id="ARBA00022679"/>
    </source>
</evidence>
<keyword evidence="2 4" id="KW-0808">Transferase</keyword>
<dbReference type="Proteomes" id="UP000184226">
    <property type="component" value="Unassembled WGS sequence"/>
</dbReference>
<dbReference type="GO" id="GO:0019878">
    <property type="term" value="P:lysine biosynthetic process via aminoadipic acid"/>
    <property type="evidence" value="ECO:0007669"/>
    <property type="project" value="TreeGrafter"/>
</dbReference>
<proteinExistence type="inferred from homology"/>
<dbReference type="STRING" id="658167.SAMN04488135_10542"/>
<feature type="domain" description="4'-phosphopantetheinyl transferase" evidence="3">
    <location>
        <begin position="135"/>
        <end position="209"/>
    </location>
</feature>
<evidence type="ECO:0000313" key="5">
    <source>
        <dbReference type="Proteomes" id="UP000184226"/>
    </source>
</evidence>
<dbReference type="PANTHER" id="PTHR12215:SF10">
    <property type="entry name" value="L-AMINOADIPATE-SEMIALDEHYDE DEHYDROGENASE-PHOSPHOPANTETHEINYL TRANSFERASE"/>
    <property type="match status" value="1"/>
</dbReference>
<organism evidence="4 5">
    <name type="scientific">Pollutimonas bauzanensis</name>
    <dbReference type="NCBI Taxonomy" id="658167"/>
    <lineage>
        <taxon>Bacteria</taxon>
        <taxon>Pseudomonadati</taxon>
        <taxon>Pseudomonadota</taxon>
        <taxon>Betaproteobacteria</taxon>
        <taxon>Burkholderiales</taxon>
        <taxon>Alcaligenaceae</taxon>
        <taxon>Pollutimonas</taxon>
    </lineage>
</organism>
<accession>A0A1M5W1F2</accession>
<dbReference type="SUPFAM" id="SSF56214">
    <property type="entry name" value="4'-phosphopantetheinyl transferase"/>
    <property type="match status" value="2"/>
</dbReference>
<name>A0A1M5W1F2_9BURK</name>
<dbReference type="Gene3D" id="3.90.470.20">
    <property type="entry name" value="4'-phosphopantetheinyl transferase domain"/>
    <property type="match status" value="2"/>
</dbReference>
<keyword evidence="5" id="KW-1185">Reference proteome</keyword>
<comment type="similarity">
    <text evidence="1">Belongs to the P-Pant transferase superfamily. Gsp/Sfp/HetI/AcpT family.</text>
</comment>
<dbReference type="InterPro" id="IPR008278">
    <property type="entry name" value="4-PPantetheinyl_Trfase_dom"/>
</dbReference>